<organism evidence="3 4">
    <name type="scientific">Neorickettsia findlayensis</name>
    <dbReference type="NCBI Taxonomy" id="2686014"/>
    <lineage>
        <taxon>Bacteria</taxon>
        <taxon>Pseudomonadati</taxon>
        <taxon>Pseudomonadota</taxon>
        <taxon>Alphaproteobacteria</taxon>
        <taxon>Rickettsiales</taxon>
        <taxon>Anaplasmataceae</taxon>
        <taxon>Neorickettsia</taxon>
    </lineage>
</organism>
<gene>
    <name evidence="3" type="ORF">GP480_00430</name>
</gene>
<evidence type="ECO:0000313" key="4">
    <source>
        <dbReference type="Proteomes" id="UP000464912"/>
    </source>
</evidence>
<keyword evidence="2" id="KW-0812">Transmembrane</keyword>
<feature type="transmembrane region" description="Helical" evidence="2">
    <location>
        <begin position="6"/>
        <end position="27"/>
    </location>
</feature>
<keyword evidence="4" id="KW-1185">Reference proteome</keyword>
<name>A0A6P1G9F8_9RICK</name>
<evidence type="ECO:0000313" key="3">
    <source>
        <dbReference type="EMBL" id="QHD64942.1"/>
    </source>
</evidence>
<proteinExistence type="predicted"/>
<protein>
    <submittedName>
        <fullName evidence="3">Uncharacterized protein</fullName>
    </submittedName>
</protein>
<dbReference type="Proteomes" id="UP000464912">
    <property type="component" value="Chromosome"/>
</dbReference>
<dbReference type="AlphaFoldDB" id="A0A6P1G9F8"/>
<keyword evidence="2" id="KW-0472">Membrane</keyword>
<feature type="region of interest" description="Disordered" evidence="1">
    <location>
        <begin position="43"/>
        <end position="66"/>
    </location>
</feature>
<evidence type="ECO:0000256" key="1">
    <source>
        <dbReference type="SAM" id="MobiDB-lite"/>
    </source>
</evidence>
<dbReference type="EMBL" id="CP047224">
    <property type="protein sequence ID" value="QHD64942.1"/>
    <property type="molecule type" value="Genomic_DNA"/>
</dbReference>
<evidence type="ECO:0000256" key="2">
    <source>
        <dbReference type="SAM" id="Phobius"/>
    </source>
</evidence>
<keyword evidence="2" id="KW-1133">Transmembrane helix</keyword>
<dbReference type="KEGG" id="nef:GP480_00430"/>
<reference evidence="3 4" key="2">
    <citation type="journal article" date="2020" name="MBio">
        <title>Isolation and Molecular Analysis of a Novel Neorickettsia Species That Causes Potomac Horse Fever.</title>
        <authorList>
            <person name="Teymournejad O."/>
            <person name="Lin M."/>
            <person name="Bekebrede H."/>
            <person name="Kamr A."/>
            <person name="Toribio R.E."/>
            <person name="Arroyo L.G."/>
            <person name="Baird J.D."/>
            <person name="Rikihisa Y."/>
        </authorList>
    </citation>
    <scope>NUCLEOTIDE SEQUENCE [LARGE SCALE GENOMIC DNA]</scope>
    <source>
        <strain evidence="3 4">Fin17</strain>
    </source>
</reference>
<dbReference type="RefSeq" id="WP_160094868.1">
    <property type="nucleotide sequence ID" value="NZ_CP047224.1"/>
</dbReference>
<sequence>MFPADRNDVLVSCLAAVVLLSIVAFYFSHKVISKKRKFKERTAVPSVERASSTPQSEGKPNAQPSVPSNVVQCCHPVLPISLLRKLSGCIISQEEIVIFCNQGKKFSGRRTVIAEVSKGDFSSQDGFQCDGNIMRVRGVLPTGVPLSDAFTRFFTCVFTTVATRGALSGVTNGATLYIPFPIQPLEQGEAYDAYASAFVEGLVFASVSCSGSEGLVRALGLEEIRFCCGSSSAFQILVSAFNNSTTVQQAVGYRALK</sequence>
<reference evidence="3 4" key="1">
    <citation type="journal article" date="2020" name="MBio">
        <title>Erratum for Teymournejad et al., 'Isolation and Molecular Analysis of a Novel Neorickettsia Species That Causes Potomac Horse Fever'.</title>
        <authorList>
            <person name="Teymournejad O."/>
            <person name="Lin M."/>
            <person name="Bekebrede H."/>
            <person name="Kamr A."/>
            <person name="Toribio R.E."/>
            <person name="Arroyo L.G."/>
            <person name="Baird J.D."/>
            <person name="Rikihisa Y."/>
        </authorList>
    </citation>
    <scope>NUCLEOTIDE SEQUENCE [LARGE SCALE GENOMIC DNA]</scope>
    <source>
        <strain evidence="3 4">Fin17</strain>
    </source>
</reference>
<feature type="compositionally biased region" description="Polar residues" evidence="1">
    <location>
        <begin position="49"/>
        <end position="66"/>
    </location>
</feature>
<accession>A0A6P1G9F8</accession>